<dbReference type="Proteomes" id="UP000075260">
    <property type="component" value="Unassembled WGS sequence"/>
</dbReference>
<comment type="caution">
    <text evidence="1">The sequence shown here is derived from an EMBL/GenBank/DDBJ whole genome shotgun (WGS) entry which is preliminary data.</text>
</comment>
<proteinExistence type="predicted"/>
<organism evidence="1 2">
    <name type="scientific">Sorangium cellulosum</name>
    <name type="common">Polyangium cellulosum</name>
    <dbReference type="NCBI Taxonomy" id="56"/>
    <lineage>
        <taxon>Bacteria</taxon>
        <taxon>Pseudomonadati</taxon>
        <taxon>Myxococcota</taxon>
        <taxon>Polyangia</taxon>
        <taxon>Polyangiales</taxon>
        <taxon>Polyangiaceae</taxon>
        <taxon>Sorangium</taxon>
    </lineage>
</organism>
<reference evidence="1 2" key="1">
    <citation type="submission" date="2014-02" db="EMBL/GenBank/DDBJ databases">
        <title>The small core and large imbalanced accessory genome model reveals a collaborative survival strategy of Sorangium cellulosum strains in nature.</title>
        <authorList>
            <person name="Han K."/>
            <person name="Peng R."/>
            <person name="Blom J."/>
            <person name="Li Y.-Z."/>
        </authorList>
    </citation>
    <scope>NUCLEOTIDE SEQUENCE [LARGE SCALE GENOMIC DNA]</scope>
    <source>
        <strain evidence="1 2">So0008-312</strain>
    </source>
</reference>
<dbReference type="EMBL" id="JEMA01000332">
    <property type="protein sequence ID" value="KYF71497.1"/>
    <property type="molecule type" value="Genomic_DNA"/>
</dbReference>
<dbReference type="AlphaFoldDB" id="A0A150QTZ9"/>
<protein>
    <submittedName>
        <fullName evidence="1">Uncharacterized protein</fullName>
    </submittedName>
</protein>
<name>A0A150QTZ9_SORCE</name>
<gene>
    <name evidence="1" type="ORF">BE15_36455</name>
</gene>
<accession>A0A150QTZ9</accession>
<sequence>MPAPTRLSRKKGRTRFRISLTRSRAHALTRSALLGRGRWAARLLQLVEPRPAETVADLLADLDYFRTSLGEKLYYPRAIAPSERAVTCARDRPSRRPGMRILWPSRRRGAP</sequence>
<evidence type="ECO:0000313" key="2">
    <source>
        <dbReference type="Proteomes" id="UP000075260"/>
    </source>
</evidence>
<evidence type="ECO:0000313" key="1">
    <source>
        <dbReference type="EMBL" id="KYF71497.1"/>
    </source>
</evidence>